<dbReference type="Pfam" id="PF01975">
    <property type="entry name" value="SurE"/>
    <property type="match status" value="1"/>
</dbReference>
<proteinExistence type="inferred from homology"/>
<keyword evidence="11" id="KW-1185">Reference proteome</keyword>
<evidence type="ECO:0000256" key="2">
    <source>
        <dbReference type="ARBA" id="ARBA00011062"/>
    </source>
</evidence>
<keyword evidence="5 7" id="KW-0547">Nucleotide-binding</keyword>
<evidence type="ECO:0000313" key="10">
    <source>
        <dbReference type="EMBL" id="GAA3969103.1"/>
    </source>
</evidence>
<evidence type="ECO:0000256" key="3">
    <source>
        <dbReference type="ARBA" id="ARBA00022490"/>
    </source>
</evidence>
<evidence type="ECO:0000256" key="8">
    <source>
        <dbReference type="SAM" id="MobiDB-lite"/>
    </source>
</evidence>
<dbReference type="Gene3D" id="3.40.1210.10">
    <property type="entry name" value="Survival protein SurE-like phosphatase/nucleotidase"/>
    <property type="match status" value="1"/>
</dbReference>
<keyword evidence="4 7" id="KW-0479">Metal-binding</keyword>
<evidence type="ECO:0000256" key="5">
    <source>
        <dbReference type="ARBA" id="ARBA00022741"/>
    </source>
</evidence>
<dbReference type="InterPro" id="IPR036523">
    <property type="entry name" value="SurE-like_sf"/>
</dbReference>
<dbReference type="InterPro" id="IPR030048">
    <property type="entry name" value="SurE"/>
</dbReference>
<comment type="similarity">
    <text evidence="2 7">Belongs to the SurE nucleotidase family.</text>
</comment>
<sequence length="281" mass="30734">MTKQSTKPNILVVNDDGITAAGIKNLMEVMQEIGNVVVVAPDSPQSGMGHAITIGKPIRFDKVDLYPGVEMYKCSGTPVDCVKIAVNKIFKGKKPDLCVSGINHGLNNSINVLYSGTMSAAVEGAIEKIPSIGFSLDDFAADADFSHTKKFIKNICEQVLANGLPEGTLLNVNFPKGDNLKGIKICRQANAKWMEEFDERKDPYNRPYYWLTGVFENFDHGEDTDVWALEHGYVSIVPVQFDLTAHHAIQTLNSWNFEGSKQSKTDAKPSKVSAPDGLNLG</sequence>
<evidence type="ECO:0000259" key="9">
    <source>
        <dbReference type="Pfam" id="PF01975"/>
    </source>
</evidence>
<comment type="subcellular location">
    <subcellularLocation>
        <location evidence="7">Cytoplasm</location>
    </subcellularLocation>
</comment>
<evidence type="ECO:0000313" key="11">
    <source>
        <dbReference type="Proteomes" id="UP001501081"/>
    </source>
</evidence>
<dbReference type="HAMAP" id="MF_00060">
    <property type="entry name" value="SurE"/>
    <property type="match status" value="1"/>
</dbReference>
<comment type="catalytic activity">
    <reaction evidence="1 7">
        <text>a ribonucleoside 5'-phosphate + H2O = a ribonucleoside + phosphate</text>
        <dbReference type="Rhea" id="RHEA:12484"/>
        <dbReference type="ChEBI" id="CHEBI:15377"/>
        <dbReference type="ChEBI" id="CHEBI:18254"/>
        <dbReference type="ChEBI" id="CHEBI:43474"/>
        <dbReference type="ChEBI" id="CHEBI:58043"/>
        <dbReference type="EC" id="3.1.3.5"/>
    </reaction>
</comment>
<organism evidence="10 11">
    <name type="scientific">Pedobacter ginsengiterrae</name>
    <dbReference type="NCBI Taxonomy" id="871696"/>
    <lineage>
        <taxon>Bacteria</taxon>
        <taxon>Pseudomonadati</taxon>
        <taxon>Bacteroidota</taxon>
        <taxon>Sphingobacteriia</taxon>
        <taxon>Sphingobacteriales</taxon>
        <taxon>Sphingobacteriaceae</taxon>
        <taxon>Pedobacter</taxon>
    </lineage>
</organism>
<feature type="binding site" evidence="7">
    <location>
        <position position="16"/>
    </location>
    <ligand>
        <name>a divalent metal cation</name>
        <dbReference type="ChEBI" id="CHEBI:60240"/>
    </ligand>
</feature>
<name>A0ABP7PQ03_9SPHI</name>
<dbReference type="NCBIfam" id="NF001492">
    <property type="entry name" value="PRK00346.2-2"/>
    <property type="match status" value="1"/>
</dbReference>
<dbReference type="EMBL" id="BAABAK010000010">
    <property type="protein sequence ID" value="GAA3969103.1"/>
    <property type="molecule type" value="Genomic_DNA"/>
</dbReference>
<protein>
    <recommendedName>
        <fullName evidence="7">5'-nucleotidase SurE</fullName>
        <ecNumber evidence="7">3.1.3.5</ecNumber>
    </recommendedName>
    <alternativeName>
        <fullName evidence="7">Nucleoside 5'-monophosphate phosphohydrolase</fullName>
    </alternativeName>
</protein>
<comment type="cofactor">
    <cofactor evidence="7">
        <name>a divalent metal cation</name>
        <dbReference type="ChEBI" id="CHEBI:60240"/>
    </cofactor>
    <text evidence="7">Binds 1 divalent metal cation per subunit.</text>
</comment>
<gene>
    <name evidence="7 10" type="primary">surE</name>
    <name evidence="10" type="ORF">GCM10022246_22340</name>
</gene>
<feature type="binding site" evidence="7">
    <location>
        <position position="15"/>
    </location>
    <ligand>
        <name>a divalent metal cation</name>
        <dbReference type="ChEBI" id="CHEBI:60240"/>
    </ligand>
</feature>
<dbReference type="NCBIfam" id="TIGR00087">
    <property type="entry name" value="surE"/>
    <property type="match status" value="1"/>
</dbReference>
<keyword evidence="6 7" id="KW-0378">Hydrolase</keyword>
<dbReference type="SUPFAM" id="SSF64167">
    <property type="entry name" value="SurE-like"/>
    <property type="match status" value="1"/>
</dbReference>
<feature type="binding site" evidence="7">
    <location>
        <position position="46"/>
    </location>
    <ligand>
        <name>a divalent metal cation</name>
        <dbReference type="ChEBI" id="CHEBI:60240"/>
    </ligand>
</feature>
<reference evidence="11" key="1">
    <citation type="journal article" date="2019" name="Int. J. Syst. Evol. Microbiol.">
        <title>The Global Catalogue of Microorganisms (GCM) 10K type strain sequencing project: providing services to taxonomists for standard genome sequencing and annotation.</title>
        <authorList>
            <consortium name="The Broad Institute Genomics Platform"/>
            <consortium name="The Broad Institute Genome Sequencing Center for Infectious Disease"/>
            <person name="Wu L."/>
            <person name="Ma J."/>
        </authorList>
    </citation>
    <scope>NUCLEOTIDE SEQUENCE [LARGE SCALE GENOMIC DNA]</scope>
    <source>
        <strain evidence="11">JCM 17338</strain>
    </source>
</reference>
<dbReference type="NCBIfam" id="NF001490">
    <property type="entry name" value="PRK00346.1-4"/>
    <property type="match status" value="1"/>
</dbReference>
<comment type="caution">
    <text evidence="10">The sequence shown here is derived from an EMBL/GenBank/DDBJ whole genome shotgun (WGS) entry which is preliminary data.</text>
</comment>
<evidence type="ECO:0000256" key="6">
    <source>
        <dbReference type="ARBA" id="ARBA00022801"/>
    </source>
</evidence>
<feature type="binding site" evidence="7">
    <location>
        <position position="103"/>
    </location>
    <ligand>
        <name>a divalent metal cation</name>
        <dbReference type="ChEBI" id="CHEBI:60240"/>
    </ligand>
</feature>
<evidence type="ECO:0000256" key="7">
    <source>
        <dbReference type="HAMAP-Rule" id="MF_00060"/>
    </source>
</evidence>
<dbReference type="RefSeq" id="WP_344767048.1">
    <property type="nucleotide sequence ID" value="NZ_BAABAK010000010.1"/>
</dbReference>
<dbReference type="PANTHER" id="PTHR30457:SF12">
    <property type="entry name" value="5'_3'-NUCLEOTIDASE SURE"/>
    <property type="match status" value="1"/>
</dbReference>
<feature type="domain" description="Survival protein SurE-like phosphatase/nucleotidase" evidence="9">
    <location>
        <begin position="10"/>
        <end position="194"/>
    </location>
</feature>
<accession>A0ABP7PQ03</accession>
<dbReference type="EC" id="3.1.3.5" evidence="7"/>
<feature type="region of interest" description="Disordered" evidence="8">
    <location>
        <begin position="259"/>
        <end position="281"/>
    </location>
</feature>
<dbReference type="InterPro" id="IPR002828">
    <property type="entry name" value="SurE-like_Pase/nucleotidase"/>
</dbReference>
<dbReference type="PANTHER" id="PTHR30457">
    <property type="entry name" value="5'-NUCLEOTIDASE SURE"/>
    <property type="match status" value="1"/>
</dbReference>
<evidence type="ECO:0000256" key="4">
    <source>
        <dbReference type="ARBA" id="ARBA00022723"/>
    </source>
</evidence>
<evidence type="ECO:0000256" key="1">
    <source>
        <dbReference type="ARBA" id="ARBA00000815"/>
    </source>
</evidence>
<dbReference type="Proteomes" id="UP001501081">
    <property type="component" value="Unassembled WGS sequence"/>
</dbReference>
<keyword evidence="3 7" id="KW-0963">Cytoplasm</keyword>
<comment type="function">
    <text evidence="7">Nucleotidase that shows phosphatase activity on nucleoside 5'-monophosphates.</text>
</comment>